<accession>A0AA85ITT9</accession>
<dbReference type="Gene3D" id="3.40.525.10">
    <property type="entry name" value="CRAL-TRIO lipid binding domain"/>
    <property type="match status" value="1"/>
</dbReference>
<dbReference type="InterPro" id="IPR001251">
    <property type="entry name" value="CRAL-TRIO_dom"/>
</dbReference>
<dbReference type="GO" id="GO:0008526">
    <property type="term" value="F:phosphatidylinositol transfer activity"/>
    <property type="evidence" value="ECO:0007669"/>
    <property type="project" value="TreeGrafter"/>
</dbReference>
<feature type="region of interest" description="Disordered" evidence="1">
    <location>
        <begin position="1"/>
        <end position="20"/>
    </location>
</feature>
<dbReference type="SUPFAM" id="SSF52087">
    <property type="entry name" value="CRAL/TRIO domain"/>
    <property type="match status" value="1"/>
</dbReference>
<dbReference type="AlphaFoldDB" id="A0AA85ITT9"/>
<sequence length="381" mass="44312">MSKKILSKTSSGRKNSRKELTPEQIMDLKMELRQMAIRQLTPLPDEPDFATCDETLSRFIVARNYVVEDAFKQLATAVEWRREFKPLTVQCKWCHETPGFHSIRQIGFDLEGRPVMYACFAQCQTLKNNADDVIYHMVYLIENAKRSIKSSATQLVFIVDCTGLTVACCNPKIGSKFIQTFADCYPERLYKFILLHHNPFFHGIWKAIRVFIDPNTVKKVKLIRKEKIQKTFDEMFDKETVTWLLEELQLNKRQLDDNQLRFWEAPKPSQTIPGRLHDPRGTREYIQSCIEPLEKLARQQQQQQQQKSCKSQKLFTYETMGFKTHMPHPNVMDVLNSCLKSTRVTALFNGKTSKPDKDELKVYGVNPNDNISEISEEGSEE</sequence>
<dbReference type="PANTHER" id="PTHR45824">
    <property type="entry name" value="GH16843P"/>
    <property type="match status" value="1"/>
</dbReference>
<dbReference type="SMART" id="SM00516">
    <property type="entry name" value="SEC14"/>
    <property type="match status" value="1"/>
</dbReference>
<dbReference type="PANTHER" id="PTHR45824:SF29">
    <property type="entry name" value="GH16843P"/>
    <property type="match status" value="1"/>
</dbReference>
<dbReference type="SUPFAM" id="SSF46938">
    <property type="entry name" value="CRAL/TRIO N-terminal domain"/>
    <property type="match status" value="1"/>
</dbReference>
<reference evidence="4" key="2">
    <citation type="submission" date="2023-11" db="UniProtKB">
        <authorList>
            <consortium name="WormBaseParasite"/>
        </authorList>
    </citation>
    <scope>IDENTIFICATION</scope>
</reference>
<organism evidence="3 4">
    <name type="scientific">Trichobilharzia regenti</name>
    <name type="common">Nasal bird schistosome</name>
    <dbReference type="NCBI Taxonomy" id="157069"/>
    <lineage>
        <taxon>Eukaryota</taxon>
        <taxon>Metazoa</taxon>
        <taxon>Spiralia</taxon>
        <taxon>Lophotrochozoa</taxon>
        <taxon>Platyhelminthes</taxon>
        <taxon>Trematoda</taxon>
        <taxon>Digenea</taxon>
        <taxon>Strigeidida</taxon>
        <taxon>Schistosomatoidea</taxon>
        <taxon>Schistosomatidae</taxon>
        <taxon>Trichobilharzia</taxon>
    </lineage>
</organism>
<name>A0AA85ITT9_TRIRE</name>
<keyword evidence="3" id="KW-1185">Reference proteome</keyword>
<dbReference type="Pfam" id="PF00650">
    <property type="entry name" value="CRAL_TRIO"/>
    <property type="match status" value="1"/>
</dbReference>
<dbReference type="Proteomes" id="UP000050795">
    <property type="component" value="Unassembled WGS sequence"/>
</dbReference>
<dbReference type="InterPro" id="IPR036273">
    <property type="entry name" value="CRAL/TRIO_N_dom_sf"/>
</dbReference>
<evidence type="ECO:0000313" key="4">
    <source>
        <dbReference type="WBParaSite" id="TREG1_110270.1"/>
    </source>
</evidence>
<dbReference type="InterPro" id="IPR036865">
    <property type="entry name" value="CRAL-TRIO_dom_sf"/>
</dbReference>
<evidence type="ECO:0000313" key="3">
    <source>
        <dbReference type="Proteomes" id="UP000050795"/>
    </source>
</evidence>
<dbReference type="PROSITE" id="PS50191">
    <property type="entry name" value="CRAL_TRIO"/>
    <property type="match status" value="1"/>
</dbReference>
<feature type="domain" description="CRAL-TRIO" evidence="2">
    <location>
        <begin position="106"/>
        <end position="257"/>
    </location>
</feature>
<reference evidence="3" key="1">
    <citation type="submission" date="2022-06" db="EMBL/GenBank/DDBJ databases">
        <authorList>
            <person name="Berger JAMES D."/>
            <person name="Berger JAMES D."/>
        </authorList>
    </citation>
    <scope>NUCLEOTIDE SEQUENCE [LARGE SCALE GENOMIC DNA]</scope>
</reference>
<proteinExistence type="predicted"/>
<dbReference type="CDD" id="cd00170">
    <property type="entry name" value="SEC14"/>
    <property type="match status" value="1"/>
</dbReference>
<protein>
    <recommendedName>
        <fullName evidence="2">CRAL-TRIO domain-containing protein</fullName>
    </recommendedName>
</protein>
<evidence type="ECO:0000256" key="1">
    <source>
        <dbReference type="SAM" id="MobiDB-lite"/>
    </source>
</evidence>
<dbReference type="InterPro" id="IPR052578">
    <property type="entry name" value="PI_Transfer_CRAL-TRIO"/>
</dbReference>
<dbReference type="WBParaSite" id="TREG1_110270.1">
    <property type="protein sequence ID" value="TREG1_110270.1"/>
    <property type="gene ID" value="TREG1_110270"/>
</dbReference>
<evidence type="ECO:0000259" key="2">
    <source>
        <dbReference type="PROSITE" id="PS50191"/>
    </source>
</evidence>
<feature type="region of interest" description="Disordered" evidence="1">
    <location>
        <begin position="350"/>
        <end position="381"/>
    </location>
</feature>